<organism evidence="1 2">
    <name type="scientific">Dorcoceras hygrometricum</name>
    <dbReference type="NCBI Taxonomy" id="472368"/>
    <lineage>
        <taxon>Eukaryota</taxon>
        <taxon>Viridiplantae</taxon>
        <taxon>Streptophyta</taxon>
        <taxon>Embryophyta</taxon>
        <taxon>Tracheophyta</taxon>
        <taxon>Spermatophyta</taxon>
        <taxon>Magnoliopsida</taxon>
        <taxon>eudicotyledons</taxon>
        <taxon>Gunneridae</taxon>
        <taxon>Pentapetalae</taxon>
        <taxon>asterids</taxon>
        <taxon>lamiids</taxon>
        <taxon>Lamiales</taxon>
        <taxon>Gesneriaceae</taxon>
        <taxon>Didymocarpoideae</taxon>
        <taxon>Trichosporeae</taxon>
        <taxon>Loxocarpinae</taxon>
        <taxon>Dorcoceras</taxon>
    </lineage>
</organism>
<evidence type="ECO:0008006" key="3">
    <source>
        <dbReference type="Google" id="ProtNLM"/>
    </source>
</evidence>
<protein>
    <recommendedName>
        <fullName evidence="3">Dystroglycan-like</fullName>
    </recommendedName>
</protein>
<dbReference type="AlphaFoldDB" id="A0A2Z7CKP2"/>
<evidence type="ECO:0000313" key="1">
    <source>
        <dbReference type="EMBL" id="KZV45144.1"/>
    </source>
</evidence>
<reference evidence="1 2" key="1">
    <citation type="journal article" date="2015" name="Proc. Natl. Acad. Sci. U.S.A.">
        <title>The resurrection genome of Boea hygrometrica: A blueprint for survival of dehydration.</title>
        <authorList>
            <person name="Xiao L."/>
            <person name="Yang G."/>
            <person name="Zhang L."/>
            <person name="Yang X."/>
            <person name="Zhao S."/>
            <person name="Ji Z."/>
            <person name="Zhou Q."/>
            <person name="Hu M."/>
            <person name="Wang Y."/>
            <person name="Chen M."/>
            <person name="Xu Y."/>
            <person name="Jin H."/>
            <person name="Xiao X."/>
            <person name="Hu G."/>
            <person name="Bao F."/>
            <person name="Hu Y."/>
            <person name="Wan P."/>
            <person name="Li L."/>
            <person name="Deng X."/>
            <person name="Kuang T."/>
            <person name="Xiang C."/>
            <person name="Zhu J.K."/>
            <person name="Oliver M.J."/>
            <person name="He Y."/>
        </authorList>
    </citation>
    <scope>NUCLEOTIDE SEQUENCE [LARGE SCALE GENOMIC DNA]</scope>
    <source>
        <strain evidence="2">cv. XS01</strain>
    </source>
</reference>
<evidence type="ECO:0000313" key="2">
    <source>
        <dbReference type="Proteomes" id="UP000250235"/>
    </source>
</evidence>
<proteinExistence type="predicted"/>
<gene>
    <name evidence="1" type="ORF">F511_25306</name>
</gene>
<keyword evidence="2" id="KW-1185">Reference proteome</keyword>
<dbReference type="OrthoDB" id="1751168at2759"/>
<sequence>MFKSLEDTGLKGFLEASGSVYEAVVVEFFANAKVIAGTMVSFIANQKLALTKDVFAEAFDLPTEGLVGFLDIPSKTMAEMRLKFSGTDVPFRTPNNKNEIKMEYRLLHDIVAKALCAKAGSFDVVMCEKFDLVVANSAGLKVNWSQVPFQTLVAMVNTPPSSHKTFTFAGERIFAPVEIREINWATHFLPNIAPTAKGKGMLEAFARPNPVEEHCQLVPKTAWEDVSSKMADYDEWVHFSTVLCEMEVQKRVDEHRAKFKPAETLRSLAGLPLLTPKSSIVGDAANMDLPQITWFDARKILLTGANTAQPAHPHVLSLEFSPQEEQEQAAAKQSAQQEEQIMDNTAKELTSLKDSVSSLDLKVECIKDDTHIVRHGTVQLSQQHLVDEISLLKSQVAEMFDCLKELHDAKKWEEPSKELGPSIKKRRLM</sequence>
<dbReference type="Proteomes" id="UP000250235">
    <property type="component" value="Unassembled WGS sequence"/>
</dbReference>
<dbReference type="EMBL" id="KQ996423">
    <property type="protein sequence ID" value="KZV45144.1"/>
    <property type="molecule type" value="Genomic_DNA"/>
</dbReference>
<accession>A0A2Z7CKP2</accession>
<name>A0A2Z7CKP2_9LAMI</name>